<accession>A0A1W1UUQ5</accession>
<comment type="function">
    <text evidence="3">Probably acts as a heme chaperone, transferring heme to an unknown acceptor. Binds one molecule of heme per monomer, possibly covalently. Binds 1 [4Fe-4S] cluster. The cluster is coordinated with 3 cysteines and an exchangeable S-adenosyl-L-methionine.</text>
</comment>
<dbReference type="GO" id="GO:0046872">
    <property type="term" value="F:metal ion binding"/>
    <property type="evidence" value="ECO:0007669"/>
    <property type="project" value="UniProtKB-UniRule"/>
</dbReference>
<dbReference type="PROSITE" id="PS51918">
    <property type="entry name" value="RADICAL_SAM"/>
    <property type="match status" value="1"/>
</dbReference>
<keyword evidence="3" id="KW-0411">Iron-sulfur</keyword>
<dbReference type="PANTHER" id="PTHR13932">
    <property type="entry name" value="COPROPORPHYRINIGEN III OXIDASE"/>
    <property type="match status" value="1"/>
</dbReference>
<evidence type="ECO:0000256" key="2">
    <source>
        <dbReference type="ARBA" id="ARBA00017228"/>
    </source>
</evidence>
<dbReference type="InterPro" id="IPR058240">
    <property type="entry name" value="rSAM_sf"/>
</dbReference>
<dbReference type="Gene3D" id="3.80.30.20">
    <property type="entry name" value="tm_1862 like domain"/>
    <property type="match status" value="1"/>
</dbReference>
<dbReference type="Proteomes" id="UP000192368">
    <property type="component" value="Unassembled WGS sequence"/>
</dbReference>
<evidence type="ECO:0000313" key="5">
    <source>
        <dbReference type="EMBL" id="SMB84803.1"/>
    </source>
</evidence>
<dbReference type="InterPro" id="IPR006638">
    <property type="entry name" value="Elp3/MiaA/NifB-like_rSAM"/>
</dbReference>
<dbReference type="RefSeq" id="WP_084230358.1">
    <property type="nucleotide sequence ID" value="NZ_FWWR01000009.1"/>
</dbReference>
<keyword evidence="3" id="KW-0963">Cytoplasm</keyword>
<evidence type="ECO:0000256" key="1">
    <source>
        <dbReference type="ARBA" id="ARBA00006100"/>
    </source>
</evidence>
<reference evidence="6" key="1">
    <citation type="submission" date="2017-04" db="EMBL/GenBank/DDBJ databases">
        <authorList>
            <person name="Varghese N."/>
            <person name="Submissions S."/>
        </authorList>
    </citation>
    <scope>NUCLEOTIDE SEQUENCE [LARGE SCALE GENOMIC DNA]</scope>
    <source>
        <strain evidence="6">DSM 20463</strain>
    </source>
</reference>
<dbReference type="STRING" id="573058.SAMN00017477_0704"/>
<evidence type="ECO:0000259" key="4">
    <source>
        <dbReference type="PROSITE" id="PS51918"/>
    </source>
</evidence>
<sequence length="394" mass="45728">MNTLNFKSQEFWDFLNTQGAEELSLYIHIPFCEQKCLYCDFYSEVSKSDTHSMYVDSLINELSEYKDYLSNKKIVSIFIGGGTPSAISPTLIRKFMNYLKSIAFLSEDCEITTESNPNSLSDNSIKTYIESGINRISMGAQSFNDKILKTIGRIHTADQIYKAIDLLQANDFKNFNLDLMLALPGQTISDIEKSIEIIKKYDVPHISYYSLILEEGTPLYKNMHLYNFPDEISDRKMYRFVVNELEKLGLKQYEISNFSKNNFECKHNLRYWKLKDYIGIGCSAQSNIGNIRYSNVTSLKNYLKNKNDYVFEKLNKIERLNEYNMLGLRLNSGIEIEDVNFKFNIDFEKEYHDVIIKNIENKLITLNNGIIKLTNHGKDLSNAVELDFTRIPCN</sequence>
<comment type="subcellular location">
    <subcellularLocation>
        <location evidence="3">Cytoplasm</location>
    </subcellularLocation>
</comment>
<keyword evidence="3" id="KW-0349">Heme</keyword>
<dbReference type="SUPFAM" id="SSF102114">
    <property type="entry name" value="Radical SAM enzymes"/>
    <property type="match status" value="1"/>
</dbReference>
<evidence type="ECO:0000256" key="3">
    <source>
        <dbReference type="RuleBase" id="RU364116"/>
    </source>
</evidence>
<dbReference type="AlphaFoldDB" id="A0A1W1UUQ5"/>
<dbReference type="Pfam" id="PF06969">
    <property type="entry name" value="HemN_C"/>
    <property type="match status" value="1"/>
</dbReference>
<dbReference type="EMBL" id="FWWR01000009">
    <property type="protein sequence ID" value="SMB84803.1"/>
    <property type="molecule type" value="Genomic_DNA"/>
</dbReference>
<dbReference type="GO" id="GO:0051539">
    <property type="term" value="F:4 iron, 4 sulfur cluster binding"/>
    <property type="evidence" value="ECO:0007669"/>
    <property type="project" value="UniProtKB-UniRule"/>
</dbReference>
<dbReference type="Pfam" id="PF04055">
    <property type="entry name" value="Radical_SAM"/>
    <property type="match status" value="1"/>
</dbReference>
<keyword evidence="6" id="KW-1185">Reference proteome</keyword>
<keyword evidence="3" id="KW-0143">Chaperone</keyword>
<feature type="domain" description="Radical SAM core" evidence="4">
    <location>
        <begin position="17"/>
        <end position="251"/>
    </location>
</feature>
<dbReference type="SFLD" id="SFLDF00288">
    <property type="entry name" value="HemN-like__clustered_with_nucl"/>
    <property type="match status" value="1"/>
</dbReference>
<dbReference type="PANTHER" id="PTHR13932:SF5">
    <property type="entry name" value="RADICAL S-ADENOSYL METHIONINE DOMAIN-CONTAINING PROTEIN 1, MITOCHONDRIAL"/>
    <property type="match status" value="1"/>
</dbReference>
<dbReference type="GO" id="GO:0006779">
    <property type="term" value="P:porphyrin-containing compound biosynthetic process"/>
    <property type="evidence" value="ECO:0007669"/>
    <property type="project" value="InterPro"/>
</dbReference>
<keyword evidence="3" id="KW-0479">Metal-binding</keyword>
<dbReference type="SFLD" id="SFLDS00029">
    <property type="entry name" value="Radical_SAM"/>
    <property type="match status" value="2"/>
</dbReference>
<comment type="similarity">
    <text evidence="1">Belongs to the anaerobic coproporphyrinogen-III oxidase family. HemW subfamily.</text>
</comment>
<dbReference type="SFLD" id="SFLDF00562">
    <property type="entry name" value="HemN-like__clustered_with_heat"/>
    <property type="match status" value="1"/>
</dbReference>
<dbReference type="InterPro" id="IPR023404">
    <property type="entry name" value="rSAM_horseshoe"/>
</dbReference>
<dbReference type="InterPro" id="IPR007197">
    <property type="entry name" value="rSAM"/>
</dbReference>
<gene>
    <name evidence="5" type="ORF">SAMN00017477_0704</name>
</gene>
<dbReference type="SFLD" id="SFLDG01065">
    <property type="entry name" value="anaerobic_coproporphyrinogen-I"/>
    <property type="match status" value="2"/>
</dbReference>
<keyword evidence="3" id="KW-0408">Iron</keyword>
<dbReference type="NCBIfam" id="TIGR00539">
    <property type="entry name" value="hemN_rel"/>
    <property type="match status" value="1"/>
</dbReference>
<evidence type="ECO:0000313" key="6">
    <source>
        <dbReference type="Proteomes" id="UP000192368"/>
    </source>
</evidence>
<dbReference type="SFLD" id="SFLDG01082">
    <property type="entry name" value="B12-binding_domain_containing"/>
    <property type="match status" value="1"/>
</dbReference>
<keyword evidence="3" id="KW-0949">S-adenosyl-L-methionine</keyword>
<dbReference type="GO" id="GO:0005737">
    <property type="term" value="C:cytoplasm"/>
    <property type="evidence" value="ECO:0007669"/>
    <property type="project" value="UniProtKB-SubCell"/>
</dbReference>
<dbReference type="OrthoDB" id="9808022at2"/>
<organism evidence="5 6">
    <name type="scientific">Peptoniphilus asaccharolyticus DSM 20463</name>
    <dbReference type="NCBI Taxonomy" id="573058"/>
    <lineage>
        <taxon>Bacteria</taxon>
        <taxon>Bacillati</taxon>
        <taxon>Bacillota</taxon>
        <taxon>Tissierellia</taxon>
        <taxon>Tissierellales</taxon>
        <taxon>Peptoniphilaceae</taxon>
        <taxon>Peptoniphilus</taxon>
    </lineage>
</organism>
<keyword evidence="3" id="KW-0004">4Fe-4S</keyword>
<dbReference type="InterPro" id="IPR004559">
    <property type="entry name" value="HemW-like"/>
</dbReference>
<dbReference type="GO" id="GO:0004109">
    <property type="term" value="F:coproporphyrinogen oxidase activity"/>
    <property type="evidence" value="ECO:0007669"/>
    <property type="project" value="InterPro"/>
</dbReference>
<dbReference type="SMART" id="SM00729">
    <property type="entry name" value="Elp3"/>
    <property type="match status" value="1"/>
</dbReference>
<name>A0A1W1UUQ5_PEPAS</name>
<proteinExistence type="inferred from homology"/>
<dbReference type="InterPro" id="IPR010723">
    <property type="entry name" value="HemN_C"/>
</dbReference>
<dbReference type="InterPro" id="IPR034505">
    <property type="entry name" value="Coproporphyrinogen-III_oxidase"/>
</dbReference>
<dbReference type="CDD" id="cd01335">
    <property type="entry name" value="Radical_SAM"/>
    <property type="match status" value="1"/>
</dbReference>
<protein>
    <recommendedName>
        <fullName evidence="2 3">Heme chaperone HemW</fullName>
    </recommendedName>
</protein>